<proteinExistence type="predicted"/>
<evidence type="ECO:0000256" key="2">
    <source>
        <dbReference type="ARBA" id="ARBA00023125"/>
    </source>
</evidence>
<name>A0A6J5CXA3_9BURK</name>
<dbReference type="InterPro" id="IPR018062">
    <property type="entry name" value="HTH_AraC-typ_CS"/>
</dbReference>
<dbReference type="GO" id="GO:0003700">
    <property type="term" value="F:DNA-binding transcription factor activity"/>
    <property type="evidence" value="ECO:0007669"/>
    <property type="project" value="InterPro"/>
</dbReference>
<feature type="domain" description="HTH araC/xylS-type" evidence="4">
    <location>
        <begin position="218"/>
        <end position="318"/>
    </location>
</feature>
<dbReference type="InterPro" id="IPR050204">
    <property type="entry name" value="AraC_XylS_family_regulators"/>
</dbReference>
<dbReference type="AlphaFoldDB" id="A0A6J5CXA3"/>
<dbReference type="InterPro" id="IPR018060">
    <property type="entry name" value="HTH_AraC"/>
</dbReference>
<dbReference type="Pfam" id="PF14525">
    <property type="entry name" value="AraC_binding_2"/>
    <property type="match status" value="1"/>
</dbReference>
<dbReference type="InterPro" id="IPR009057">
    <property type="entry name" value="Homeodomain-like_sf"/>
</dbReference>
<evidence type="ECO:0000256" key="3">
    <source>
        <dbReference type="ARBA" id="ARBA00023163"/>
    </source>
</evidence>
<dbReference type="Gene3D" id="1.10.10.60">
    <property type="entry name" value="Homeodomain-like"/>
    <property type="match status" value="1"/>
</dbReference>
<organism evidence="5 6">
    <name type="scientific">Paraburkholderia sediminicola</name>
    <dbReference type="NCBI Taxonomy" id="458836"/>
    <lineage>
        <taxon>Bacteria</taxon>
        <taxon>Pseudomonadati</taxon>
        <taxon>Pseudomonadota</taxon>
        <taxon>Betaproteobacteria</taxon>
        <taxon>Burkholderiales</taxon>
        <taxon>Burkholderiaceae</taxon>
        <taxon>Paraburkholderia</taxon>
    </lineage>
</organism>
<keyword evidence="1" id="KW-0805">Transcription regulation</keyword>
<dbReference type="GeneID" id="97046200"/>
<keyword evidence="6" id="KW-1185">Reference proteome</keyword>
<keyword evidence="3" id="KW-0804">Transcription</keyword>
<dbReference type="InterPro" id="IPR035418">
    <property type="entry name" value="AraC-bd_2"/>
</dbReference>
<dbReference type="PANTHER" id="PTHR46796">
    <property type="entry name" value="HTH-TYPE TRANSCRIPTIONAL ACTIVATOR RHAS-RELATED"/>
    <property type="match status" value="1"/>
</dbReference>
<keyword evidence="2" id="KW-0238">DNA-binding</keyword>
<dbReference type="SMART" id="SM00342">
    <property type="entry name" value="HTH_ARAC"/>
    <property type="match status" value="1"/>
</dbReference>
<dbReference type="PROSITE" id="PS01124">
    <property type="entry name" value="HTH_ARAC_FAMILY_2"/>
    <property type="match status" value="1"/>
</dbReference>
<evidence type="ECO:0000256" key="1">
    <source>
        <dbReference type="ARBA" id="ARBA00023015"/>
    </source>
</evidence>
<evidence type="ECO:0000313" key="5">
    <source>
        <dbReference type="EMBL" id="CAB3745537.1"/>
    </source>
</evidence>
<dbReference type="Proteomes" id="UP000494255">
    <property type="component" value="Unassembled WGS sequence"/>
</dbReference>
<dbReference type="Pfam" id="PF12833">
    <property type="entry name" value="HTH_18"/>
    <property type="match status" value="1"/>
</dbReference>
<evidence type="ECO:0000313" key="6">
    <source>
        <dbReference type="Proteomes" id="UP000494255"/>
    </source>
</evidence>
<dbReference type="NCBIfam" id="NF041686">
    <property type="entry name" value="ant_diox_reg_AndR"/>
    <property type="match status" value="1"/>
</dbReference>
<gene>
    <name evidence="5" type="ORF">LMG24238_07667</name>
</gene>
<dbReference type="InterPro" id="IPR049668">
    <property type="entry name" value="AndR"/>
</dbReference>
<dbReference type="GO" id="GO:0043565">
    <property type="term" value="F:sequence-specific DNA binding"/>
    <property type="evidence" value="ECO:0007669"/>
    <property type="project" value="InterPro"/>
</dbReference>
<protein>
    <recommendedName>
        <fullName evidence="4">HTH araC/xylS-type domain-containing protein</fullName>
    </recommendedName>
</protein>
<accession>A0A6J5CXA3</accession>
<dbReference type="PANTHER" id="PTHR46796:SF12">
    <property type="entry name" value="HTH-TYPE DNA-BINDING TRANSCRIPTIONAL ACTIVATOR EUTR"/>
    <property type="match status" value="1"/>
</dbReference>
<sequence>MTPTLFAPAALRSYRIFESSDLDETRDLISRVMQPHVLAPSGKDHGYSYMDFVKLGGLGLGAISFGTPMHVDVESIDGYYLLMFCLRGYAEVRTPDAPLIVDRNNGILCAPGQPFNAWLSSDCEQFVLRMDADAFRKASRQADALLSPRICIDSPLLHGWMQQLRALTGSSALLESARSNAQIATHMEGLLIELLTCSLLNAPGAPVKQSSIVPAFVKRAEDFVREHAGEPLLLEDIASAAGVSARTLRERFLIVRGTSPMQFLRAVRMQKAREALLTAGPTAHISDIALACGFFHLGRFSLAYRKQFGELPSETLRERPAR</sequence>
<evidence type="ECO:0000259" key="4">
    <source>
        <dbReference type="PROSITE" id="PS01124"/>
    </source>
</evidence>
<dbReference type="PROSITE" id="PS00041">
    <property type="entry name" value="HTH_ARAC_FAMILY_1"/>
    <property type="match status" value="1"/>
</dbReference>
<reference evidence="5 6" key="1">
    <citation type="submission" date="2020-04" db="EMBL/GenBank/DDBJ databases">
        <authorList>
            <person name="De Canck E."/>
        </authorList>
    </citation>
    <scope>NUCLEOTIDE SEQUENCE [LARGE SCALE GENOMIC DNA]</scope>
    <source>
        <strain evidence="5 6">LMG 24238</strain>
    </source>
</reference>
<dbReference type="SUPFAM" id="SSF46689">
    <property type="entry name" value="Homeodomain-like"/>
    <property type="match status" value="2"/>
</dbReference>
<dbReference type="RefSeq" id="WP_175055031.1">
    <property type="nucleotide sequence ID" value="NZ_CADIKC010000023.1"/>
</dbReference>
<dbReference type="EMBL" id="CADIKC010000023">
    <property type="protein sequence ID" value="CAB3745537.1"/>
    <property type="molecule type" value="Genomic_DNA"/>
</dbReference>